<dbReference type="AlphaFoldDB" id="A5FMF4"/>
<proteinExistence type="predicted"/>
<dbReference type="KEGG" id="fjo:Fjoh_0573"/>
<dbReference type="EMBL" id="CP000685">
    <property type="protein sequence ID" value="ABQ03608.1"/>
    <property type="molecule type" value="Genomic_DNA"/>
</dbReference>
<evidence type="ECO:0000313" key="2">
    <source>
        <dbReference type="Proteomes" id="UP000006694"/>
    </source>
</evidence>
<dbReference type="Proteomes" id="UP000006694">
    <property type="component" value="Chromosome"/>
</dbReference>
<name>A5FMF4_FLAJ1</name>
<organism evidence="1 2">
    <name type="scientific">Flavobacterium johnsoniae (strain ATCC 17061 / DSM 2064 / JCM 8514 / BCRC 14874 / CCUG 350202 / NBRC 14942 / NCIMB 11054 / UW101)</name>
    <name type="common">Cytophaga johnsonae</name>
    <dbReference type="NCBI Taxonomy" id="376686"/>
    <lineage>
        <taxon>Bacteria</taxon>
        <taxon>Pseudomonadati</taxon>
        <taxon>Bacteroidota</taxon>
        <taxon>Flavobacteriia</taxon>
        <taxon>Flavobacteriales</taxon>
        <taxon>Flavobacteriaceae</taxon>
        <taxon>Flavobacterium</taxon>
    </lineage>
</organism>
<dbReference type="HOGENOM" id="CLU_1576159_0_0_10"/>
<accession>A5FMF4</accession>
<keyword evidence="2" id="KW-1185">Reference proteome</keyword>
<reference evidence="1 2" key="1">
    <citation type="journal article" date="2009" name="Appl. Environ. Microbiol.">
        <title>Novel features of the polysaccharide-digesting gliding bacterium Flavobacterium johnsoniae as revealed by genome sequence analysis.</title>
        <authorList>
            <person name="McBride M.J."/>
            <person name="Xie G."/>
            <person name="Martens E.C."/>
            <person name="Lapidus A."/>
            <person name="Henrissat B."/>
            <person name="Rhodes R.G."/>
            <person name="Goltsman E."/>
            <person name="Wang W."/>
            <person name="Xu J."/>
            <person name="Hunnicutt D.W."/>
            <person name="Staroscik A.M."/>
            <person name="Hoover T.R."/>
            <person name="Cheng Y.Q."/>
            <person name="Stein J.L."/>
        </authorList>
    </citation>
    <scope>NUCLEOTIDE SEQUENCE [LARGE SCALE GENOMIC DNA]</scope>
    <source>
        <strain evidence="2">ATCC 17061 / DSM 2064 / JCM 8514 / BCRC 14874 / CCUG 350202 / NBRC 14942 / NCIMB 11054 / UW101</strain>
    </source>
</reference>
<dbReference type="STRING" id="376686.Fjoh_0573"/>
<gene>
    <name evidence="1" type="ordered locus">Fjoh_0573</name>
</gene>
<protein>
    <submittedName>
        <fullName evidence="1">Uncharacterized protein</fullName>
    </submittedName>
</protein>
<sequence>MKLGIAKLNDEEFVNSLTEEDLANLIIEWCEDWLKYKEISMDGLYVKSLWYRFETIIWRFGADLKTILKREKFKKSQLIEKSIICVLNDKRYGKGRETFALLVGDFKFHLSQKNVNILLNDEDVYGHVIISLRKLKMKGFEEKMTEIINSEKGWIKSEAKKYLDKSTSW</sequence>
<evidence type="ECO:0000313" key="1">
    <source>
        <dbReference type="EMBL" id="ABQ03608.1"/>
    </source>
</evidence>